<evidence type="ECO:0000256" key="6">
    <source>
        <dbReference type="ARBA" id="ARBA00023098"/>
    </source>
</evidence>
<dbReference type="Pfam" id="PF00378">
    <property type="entry name" value="ECH_1"/>
    <property type="match status" value="1"/>
</dbReference>
<proteinExistence type="inferred from homology"/>
<dbReference type="InterPro" id="IPR045002">
    <property type="entry name" value="Ech1-like"/>
</dbReference>
<dbReference type="EMBL" id="JAEPRD010000053">
    <property type="protein sequence ID" value="KAG2203287.1"/>
    <property type="molecule type" value="Genomic_DNA"/>
</dbReference>
<dbReference type="NCBIfam" id="NF004794">
    <property type="entry name" value="PRK06142.1"/>
    <property type="match status" value="1"/>
</dbReference>
<keyword evidence="4" id="KW-0276">Fatty acid metabolism</keyword>
<dbReference type="GO" id="GO:0006635">
    <property type="term" value="P:fatty acid beta-oxidation"/>
    <property type="evidence" value="ECO:0007669"/>
    <property type="project" value="UniProtKB-UniPathway"/>
</dbReference>
<keyword evidence="7" id="KW-0576">Peroxisome</keyword>
<evidence type="ECO:0000313" key="9">
    <source>
        <dbReference type="EMBL" id="KAG2203287.1"/>
    </source>
</evidence>
<keyword evidence="5" id="KW-0007">Acetylation</keyword>
<protein>
    <submittedName>
        <fullName evidence="9">Uncharacterized protein</fullName>
    </submittedName>
</protein>
<dbReference type="GO" id="GO:0005777">
    <property type="term" value="C:peroxisome"/>
    <property type="evidence" value="ECO:0007669"/>
    <property type="project" value="UniProtKB-SubCell"/>
</dbReference>
<evidence type="ECO:0000256" key="5">
    <source>
        <dbReference type="ARBA" id="ARBA00022990"/>
    </source>
</evidence>
<dbReference type="FunFam" id="1.10.12.10:FF:000004">
    <property type="entry name" value="Delta3,5-delta2,4-dienoyl-CoA isomerase"/>
    <property type="match status" value="1"/>
</dbReference>
<gene>
    <name evidence="9" type="ORF">INT47_000207</name>
</gene>
<dbReference type="InterPro" id="IPR014748">
    <property type="entry name" value="Enoyl-CoA_hydra_C"/>
</dbReference>
<evidence type="ECO:0000256" key="7">
    <source>
        <dbReference type="ARBA" id="ARBA00023140"/>
    </source>
</evidence>
<evidence type="ECO:0000256" key="3">
    <source>
        <dbReference type="ARBA" id="ARBA00005254"/>
    </source>
</evidence>
<dbReference type="FunFam" id="3.90.226.10:FF:000024">
    <property type="entry name" value="Delta3,5-delta2,4-dienoyl-CoA isomerase"/>
    <property type="match status" value="1"/>
</dbReference>
<evidence type="ECO:0000256" key="8">
    <source>
        <dbReference type="ARBA" id="ARBA00023235"/>
    </source>
</evidence>
<dbReference type="GO" id="GO:0051750">
    <property type="term" value="F:delta(3,5)-delta(2,4)-dienoyl-CoA isomerase activity"/>
    <property type="evidence" value="ECO:0007669"/>
    <property type="project" value="TreeGrafter"/>
</dbReference>
<dbReference type="Proteomes" id="UP000603453">
    <property type="component" value="Unassembled WGS sequence"/>
</dbReference>
<sequence>MSKYQFETVTVQVTADGVAHVQLNRPKKLNAFNDQLVADIGNIFRAIDVDHDIRVVVISGSGRMFTAGLDLAETSIQSLEVGDPARDIYKMRKHIKDFQDSFTAIEECSKPVIAAVHNACFGAGVDLITACDIRYCAKDSFFCVKEVDVGLAADVGSLQRLPKVIGNNSLVRELCLTGRNMYAKEALDCGLVNRVEDTQEAVLAEAFKTARLIATKSPVAILGTKHMLNHSRDHSVAEGLSYAVTWNSAMLKTEDIPLSIEAFVTKKPATYSKL</sequence>
<dbReference type="UniPathway" id="UPA00659"/>
<dbReference type="PANTHER" id="PTHR43149:SF1">
    <property type="entry name" value="DELTA(3,5)-DELTA(2,4)-DIENOYL-COA ISOMERASE, MITOCHONDRIAL"/>
    <property type="match status" value="1"/>
</dbReference>
<dbReference type="InterPro" id="IPR029045">
    <property type="entry name" value="ClpP/crotonase-like_dom_sf"/>
</dbReference>
<keyword evidence="8" id="KW-0413">Isomerase</keyword>
<evidence type="ECO:0000256" key="1">
    <source>
        <dbReference type="ARBA" id="ARBA00004275"/>
    </source>
</evidence>
<dbReference type="SUPFAM" id="SSF52096">
    <property type="entry name" value="ClpP/crotonase"/>
    <property type="match status" value="1"/>
</dbReference>
<name>A0A8H7V2Q1_9FUNG</name>
<evidence type="ECO:0000313" key="10">
    <source>
        <dbReference type="Proteomes" id="UP000603453"/>
    </source>
</evidence>
<organism evidence="9 10">
    <name type="scientific">Mucor saturninus</name>
    <dbReference type="NCBI Taxonomy" id="64648"/>
    <lineage>
        <taxon>Eukaryota</taxon>
        <taxon>Fungi</taxon>
        <taxon>Fungi incertae sedis</taxon>
        <taxon>Mucoromycota</taxon>
        <taxon>Mucoromycotina</taxon>
        <taxon>Mucoromycetes</taxon>
        <taxon>Mucorales</taxon>
        <taxon>Mucorineae</taxon>
        <taxon>Mucoraceae</taxon>
        <taxon>Mucor</taxon>
    </lineage>
</organism>
<dbReference type="GO" id="GO:0005739">
    <property type="term" value="C:mitochondrion"/>
    <property type="evidence" value="ECO:0007669"/>
    <property type="project" value="TreeGrafter"/>
</dbReference>
<dbReference type="CDD" id="cd06558">
    <property type="entry name" value="crotonase-like"/>
    <property type="match status" value="1"/>
</dbReference>
<dbReference type="Gene3D" id="1.10.12.10">
    <property type="entry name" value="Lyase 2-enoyl-coa Hydratase, Chain A, domain 2"/>
    <property type="match status" value="1"/>
</dbReference>
<dbReference type="InterPro" id="IPR001753">
    <property type="entry name" value="Enoyl-CoA_hydra/iso"/>
</dbReference>
<keyword evidence="10" id="KW-1185">Reference proteome</keyword>
<dbReference type="PANTHER" id="PTHR43149">
    <property type="entry name" value="ENOYL-COA HYDRATASE"/>
    <property type="match status" value="1"/>
</dbReference>
<comment type="similarity">
    <text evidence="3">Belongs to the enoyl-CoA hydratase/isomerase family.</text>
</comment>
<dbReference type="AlphaFoldDB" id="A0A8H7V2Q1"/>
<accession>A0A8H7V2Q1</accession>
<reference evidence="9" key="1">
    <citation type="submission" date="2020-12" db="EMBL/GenBank/DDBJ databases">
        <title>Metabolic potential, ecology and presence of endohyphal bacteria is reflected in genomic diversity of Mucoromycotina.</title>
        <authorList>
            <person name="Muszewska A."/>
            <person name="Okrasinska A."/>
            <person name="Steczkiewicz K."/>
            <person name="Drgas O."/>
            <person name="Orlowska M."/>
            <person name="Perlinska-Lenart U."/>
            <person name="Aleksandrzak-Piekarczyk T."/>
            <person name="Szatraj K."/>
            <person name="Zielenkiewicz U."/>
            <person name="Pilsyk S."/>
            <person name="Malc E."/>
            <person name="Mieczkowski P."/>
            <person name="Kruszewska J.S."/>
            <person name="Biernat P."/>
            <person name="Pawlowska J."/>
        </authorList>
    </citation>
    <scope>NUCLEOTIDE SEQUENCE</scope>
    <source>
        <strain evidence="9">WA0000017839</strain>
    </source>
</reference>
<comment type="caution">
    <text evidence="9">The sequence shown here is derived from an EMBL/GenBank/DDBJ whole genome shotgun (WGS) entry which is preliminary data.</text>
</comment>
<dbReference type="OrthoDB" id="14970at2759"/>
<evidence type="ECO:0000256" key="4">
    <source>
        <dbReference type="ARBA" id="ARBA00022832"/>
    </source>
</evidence>
<comment type="subcellular location">
    <subcellularLocation>
        <location evidence="1">Peroxisome</location>
    </subcellularLocation>
</comment>
<comment type="pathway">
    <text evidence="2">Lipid metabolism; fatty acid beta-oxidation.</text>
</comment>
<evidence type="ECO:0000256" key="2">
    <source>
        <dbReference type="ARBA" id="ARBA00005005"/>
    </source>
</evidence>
<dbReference type="Gene3D" id="3.90.226.10">
    <property type="entry name" value="2-enoyl-CoA Hydratase, Chain A, domain 1"/>
    <property type="match status" value="1"/>
</dbReference>
<keyword evidence="6" id="KW-0443">Lipid metabolism</keyword>